<dbReference type="EMBL" id="JARQAI010000008">
    <property type="protein sequence ID" value="MDT2736935.1"/>
    <property type="molecule type" value="Genomic_DNA"/>
</dbReference>
<sequence>MEKYIAFLRGINVSGKNKIAMPMLKSAFEKAGFSAVKTYINSGNVLFTSEIQEINQLIKKCEVLITEAFELTIPVAVVAVAELNETINHAPSWWNQAEETIHYAIIMIPPLTTAEVFAAVGEIKPEYEQIACYGELIFWSAPRKTFNQARWSKIASSSVNKQVTIRNANTINKLLQMSQ</sequence>
<dbReference type="PIRSF" id="PIRSF008502">
    <property type="entry name" value="UCP008502"/>
    <property type="match status" value="1"/>
</dbReference>
<dbReference type="AlphaFoldDB" id="A0AAE4I2Q1"/>
<dbReference type="Proteomes" id="UP001180842">
    <property type="component" value="Unassembled WGS sequence"/>
</dbReference>
<evidence type="ECO:0000313" key="2">
    <source>
        <dbReference type="Proteomes" id="UP001180842"/>
    </source>
</evidence>
<protein>
    <submittedName>
        <fullName evidence="1">DUF1697 domain-containing protein</fullName>
    </submittedName>
</protein>
<name>A0AAE4I2Q1_9ENTE</name>
<dbReference type="PANTHER" id="PTHR36439">
    <property type="entry name" value="BLL4334 PROTEIN"/>
    <property type="match status" value="1"/>
</dbReference>
<dbReference type="SUPFAM" id="SSF160379">
    <property type="entry name" value="SP0830-like"/>
    <property type="match status" value="1"/>
</dbReference>
<dbReference type="InterPro" id="IPR012545">
    <property type="entry name" value="DUF1697"/>
</dbReference>
<dbReference type="Gene3D" id="3.30.70.1260">
    <property type="entry name" value="bacterial protein sp0830 like"/>
    <property type="match status" value="1"/>
</dbReference>
<accession>A0AAE4I2Q1</accession>
<dbReference type="Gene3D" id="3.30.70.1280">
    <property type="entry name" value="SP0830-like domains"/>
    <property type="match status" value="1"/>
</dbReference>
<dbReference type="Pfam" id="PF08002">
    <property type="entry name" value="DUF1697"/>
    <property type="match status" value="1"/>
</dbReference>
<evidence type="ECO:0000313" key="1">
    <source>
        <dbReference type="EMBL" id="MDT2736935.1"/>
    </source>
</evidence>
<comment type="caution">
    <text evidence="1">The sequence shown here is derived from an EMBL/GenBank/DDBJ whole genome shotgun (WGS) entry which is preliminary data.</text>
</comment>
<dbReference type="PANTHER" id="PTHR36439:SF1">
    <property type="entry name" value="DUF1697 DOMAIN-CONTAINING PROTEIN"/>
    <property type="match status" value="1"/>
</dbReference>
<reference evidence="1" key="1">
    <citation type="submission" date="2023-03" db="EMBL/GenBank/DDBJ databases">
        <authorList>
            <person name="Shen W."/>
            <person name="Cai J."/>
        </authorList>
    </citation>
    <scope>NUCLEOTIDE SEQUENCE</scope>
    <source>
        <strain evidence="1">P69-2</strain>
    </source>
</reference>
<proteinExistence type="predicted"/>
<organism evidence="1 2">
    <name type="scientific">Enterococcus pseudoavium</name>
    <dbReference type="NCBI Taxonomy" id="44007"/>
    <lineage>
        <taxon>Bacteria</taxon>
        <taxon>Bacillati</taxon>
        <taxon>Bacillota</taxon>
        <taxon>Bacilli</taxon>
        <taxon>Lactobacillales</taxon>
        <taxon>Enterococcaceae</taxon>
        <taxon>Enterococcus</taxon>
    </lineage>
</organism>
<gene>
    <name evidence="1" type="ORF">P7H00_07325</name>
</gene>
<dbReference type="RefSeq" id="WP_311796964.1">
    <property type="nucleotide sequence ID" value="NZ_JARQAI010000008.1"/>
</dbReference>